<protein>
    <submittedName>
        <fullName evidence="1">Uncharacterized protein</fullName>
    </submittedName>
</protein>
<name>A0A8J5HKB8_ZINOF</name>
<dbReference type="Proteomes" id="UP000734854">
    <property type="component" value="Unassembled WGS sequence"/>
</dbReference>
<proteinExistence type="predicted"/>
<evidence type="ECO:0000313" key="2">
    <source>
        <dbReference type="Proteomes" id="UP000734854"/>
    </source>
</evidence>
<dbReference type="EMBL" id="JACMSC010000004">
    <property type="protein sequence ID" value="KAG6526751.1"/>
    <property type="molecule type" value="Genomic_DNA"/>
</dbReference>
<evidence type="ECO:0000313" key="1">
    <source>
        <dbReference type="EMBL" id="KAG6526751.1"/>
    </source>
</evidence>
<sequence length="139" mass="15548">MTKSQRCVAIGLGDIAVVCRHSVKAFLVFMNMTKSQRCVAIGLGDIAVVRRHSVKAFLVFMVHGESKYLRRNYLNLLPLLGVDVTMGMEVCIHRNGPRSFEEMEDVIAKVLNLKPLKLSYLSSVEAMMLMKGENTDLTT</sequence>
<keyword evidence="2" id="KW-1185">Reference proteome</keyword>
<dbReference type="AlphaFoldDB" id="A0A8J5HKB8"/>
<organism evidence="1 2">
    <name type="scientific">Zingiber officinale</name>
    <name type="common">Ginger</name>
    <name type="synonym">Amomum zingiber</name>
    <dbReference type="NCBI Taxonomy" id="94328"/>
    <lineage>
        <taxon>Eukaryota</taxon>
        <taxon>Viridiplantae</taxon>
        <taxon>Streptophyta</taxon>
        <taxon>Embryophyta</taxon>
        <taxon>Tracheophyta</taxon>
        <taxon>Spermatophyta</taxon>
        <taxon>Magnoliopsida</taxon>
        <taxon>Liliopsida</taxon>
        <taxon>Zingiberales</taxon>
        <taxon>Zingiberaceae</taxon>
        <taxon>Zingiber</taxon>
    </lineage>
</organism>
<gene>
    <name evidence="1" type="ORF">ZIOFF_016752</name>
</gene>
<accession>A0A8J5HKB8</accession>
<comment type="caution">
    <text evidence="1">The sequence shown here is derived from an EMBL/GenBank/DDBJ whole genome shotgun (WGS) entry which is preliminary data.</text>
</comment>
<reference evidence="1 2" key="1">
    <citation type="submission" date="2020-08" db="EMBL/GenBank/DDBJ databases">
        <title>Plant Genome Project.</title>
        <authorList>
            <person name="Zhang R.-G."/>
        </authorList>
    </citation>
    <scope>NUCLEOTIDE SEQUENCE [LARGE SCALE GENOMIC DNA]</scope>
    <source>
        <tissue evidence="1">Rhizome</tissue>
    </source>
</reference>